<proteinExistence type="predicted"/>
<protein>
    <submittedName>
        <fullName evidence="1">Uncharacterized protein M024L</fullName>
    </submittedName>
</protein>
<evidence type="ECO:0000313" key="2">
    <source>
        <dbReference type="Proteomes" id="UP000246715"/>
    </source>
</evidence>
<evidence type="ECO:0000313" key="1">
    <source>
        <dbReference type="EMBL" id="ABT13578.1"/>
    </source>
</evidence>
<sequence length="67" mass="7955">MTRSIARVTCFIPTTTSVIWNVVNFHSDISSDILLSYFTSSCRSCRHQTRCYSFISSCRRLYFFFFF</sequence>
<name>A7ITA4_PBCVM</name>
<accession>A7ITA4</accession>
<dbReference type="EMBL" id="DQ491001">
    <property type="protein sequence ID" value="ABT13578.1"/>
    <property type="molecule type" value="Genomic_DNA"/>
</dbReference>
<dbReference type="Proteomes" id="UP000246715">
    <property type="component" value="Segment"/>
</dbReference>
<gene>
    <name evidence="1" type="primary">M024L</name>
    <name evidence="1" type="ORF">MT325_M024L</name>
</gene>
<organismHost>
    <name type="scientific">Paramecium bursaria</name>
    <dbReference type="NCBI Taxonomy" id="74790"/>
</organismHost>
<organism evidence="1 2">
    <name type="scientific">Paramecium bursaria Chlorella virus MT325</name>
    <name type="common">PBCV-MT325</name>
    <dbReference type="NCBI Taxonomy" id="346932"/>
    <lineage>
        <taxon>Viruses</taxon>
        <taxon>Varidnaviria</taxon>
        <taxon>Bamfordvirae</taxon>
        <taxon>Nucleocytoviricota</taxon>
        <taxon>Megaviricetes</taxon>
        <taxon>Algavirales</taxon>
        <taxon>Phycodnaviridae</taxon>
        <taxon>Chlorovirus</taxon>
        <taxon>Chlorovirus conductrix</taxon>
        <taxon>Paramecium bursaria Chlorella virus A1</taxon>
    </lineage>
</organism>
<reference evidence="1 2" key="1">
    <citation type="journal article" date="2007" name="Virology">
        <title>Sequence and annotation of the 314-kb MT325 and the 321-kb FR483 viruses that infect Chlorella Pbi.</title>
        <authorList>
            <person name="Fitzgerald L.A."/>
            <person name="Graves M.V."/>
            <person name="Li X."/>
            <person name="Feldblyum T."/>
            <person name="Hartigan J."/>
            <person name="Van Etten J.L."/>
        </authorList>
    </citation>
    <scope>NUCLEOTIDE SEQUENCE [LARGE SCALE GENOMIC DNA]</scope>
    <source>
        <strain evidence="1 2">MT325</strain>
    </source>
</reference>